<dbReference type="SUPFAM" id="SSF55729">
    <property type="entry name" value="Acyl-CoA N-acyltransferases (Nat)"/>
    <property type="match status" value="1"/>
</dbReference>
<proteinExistence type="predicted"/>
<keyword evidence="2" id="KW-0808">Transferase</keyword>
<dbReference type="Gene3D" id="3.40.630.30">
    <property type="match status" value="1"/>
</dbReference>
<dbReference type="EMBL" id="JBHUFW010000002">
    <property type="protein sequence ID" value="MFD1861340.1"/>
    <property type="molecule type" value="Genomic_DNA"/>
</dbReference>
<dbReference type="GO" id="GO:0016746">
    <property type="term" value="F:acyltransferase activity"/>
    <property type="evidence" value="ECO:0007669"/>
    <property type="project" value="UniProtKB-KW"/>
</dbReference>
<evidence type="ECO:0000313" key="3">
    <source>
        <dbReference type="Proteomes" id="UP001597273"/>
    </source>
</evidence>
<feature type="domain" description="N-acetyltransferase" evidence="1">
    <location>
        <begin position="15"/>
        <end position="136"/>
    </location>
</feature>
<evidence type="ECO:0000259" key="1">
    <source>
        <dbReference type="Pfam" id="PF00583"/>
    </source>
</evidence>
<organism evidence="2 3">
    <name type="scientific">Planococcus chinensis</name>
    <dbReference type="NCBI Taxonomy" id="272917"/>
    <lineage>
        <taxon>Bacteria</taxon>
        <taxon>Bacillati</taxon>
        <taxon>Bacillota</taxon>
        <taxon>Bacilli</taxon>
        <taxon>Bacillales</taxon>
        <taxon>Caryophanaceae</taxon>
        <taxon>Planococcus</taxon>
    </lineage>
</organism>
<dbReference type="Proteomes" id="UP001597273">
    <property type="component" value="Unassembled WGS sequence"/>
</dbReference>
<protein>
    <submittedName>
        <fullName evidence="2">GNAT family N-acetyltransferase</fullName>
        <ecNumber evidence="2">2.3.1.-</ecNumber>
    </submittedName>
</protein>
<accession>A0ABW4QCR0</accession>
<keyword evidence="3" id="KW-1185">Reference proteome</keyword>
<dbReference type="EC" id="2.3.1.-" evidence="2"/>
<keyword evidence="2" id="KW-0012">Acyltransferase</keyword>
<reference evidence="3" key="1">
    <citation type="journal article" date="2019" name="Int. J. Syst. Evol. Microbiol.">
        <title>The Global Catalogue of Microorganisms (GCM) 10K type strain sequencing project: providing services to taxonomists for standard genome sequencing and annotation.</title>
        <authorList>
            <consortium name="The Broad Institute Genomics Platform"/>
            <consortium name="The Broad Institute Genome Sequencing Center for Infectious Disease"/>
            <person name="Wu L."/>
            <person name="Ma J."/>
        </authorList>
    </citation>
    <scope>NUCLEOTIDE SEQUENCE [LARGE SCALE GENOMIC DNA]</scope>
    <source>
        <strain evidence="3">CGMCC 1.15475</strain>
    </source>
</reference>
<name>A0ABW4QCR0_9BACL</name>
<dbReference type="InterPro" id="IPR016181">
    <property type="entry name" value="Acyl_CoA_acyltransferase"/>
</dbReference>
<sequence length="156" mass="17255">MQFALKAMDNETALEILGWRYEEPYDFYNNEVSEESLLELLGGTYQAVWAEGSLFGFLCAGKAAQVPKGRLAGAYPDGFIDIGLGMDPRKTGQGNGRPFFSFAAAKVQEQHPGLRLRLTVAAFNKRAIHLYRQSGFAEAQLFSTDSADFITMEKGE</sequence>
<evidence type="ECO:0000313" key="2">
    <source>
        <dbReference type="EMBL" id="MFD1861340.1"/>
    </source>
</evidence>
<gene>
    <name evidence="2" type="ORF">ACFSDB_00295</name>
</gene>
<dbReference type="InterPro" id="IPR000182">
    <property type="entry name" value="GNAT_dom"/>
</dbReference>
<dbReference type="Pfam" id="PF00583">
    <property type="entry name" value="Acetyltransf_1"/>
    <property type="match status" value="1"/>
</dbReference>
<comment type="caution">
    <text evidence="2">The sequence shown here is derived from an EMBL/GenBank/DDBJ whole genome shotgun (WGS) entry which is preliminary data.</text>
</comment>
<dbReference type="RefSeq" id="WP_204891631.1">
    <property type="nucleotide sequence ID" value="NZ_JBHUFW010000002.1"/>
</dbReference>